<feature type="domain" description="N-acetyltransferase" evidence="1">
    <location>
        <begin position="1"/>
        <end position="178"/>
    </location>
</feature>
<dbReference type="SUPFAM" id="SSF55729">
    <property type="entry name" value="Acyl-CoA N-acyltransferases (Nat)"/>
    <property type="match status" value="1"/>
</dbReference>
<evidence type="ECO:0000313" key="2">
    <source>
        <dbReference type="EMBL" id="MBB5791210.1"/>
    </source>
</evidence>
<evidence type="ECO:0000259" key="1">
    <source>
        <dbReference type="PROSITE" id="PS51186"/>
    </source>
</evidence>
<organism evidence="2 3">
    <name type="scientific">Jiangella mangrovi</name>
    <dbReference type="NCBI Taxonomy" id="1524084"/>
    <lineage>
        <taxon>Bacteria</taxon>
        <taxon>Bacillati</taxon>
        <taxon>Actinomycetota</taxon>
        <taxon>Actinomycetes</taxon>
        <taxon>Jiangellales</taxon>
        <taxon>Jiangellaceae</taxon>
        <taxon>Jiangella</taxon>
    </lineage>
</organism>
<keyword evidence="3" id="KW-1185">Reference proteome</keyword>
<evidence type="ECO:0000313" key="3">
    <source>
        <dbReference type="Proteomes" id="UP000542813"/>
    </source>
</evidence>
<dbReference type="PROSITE" id="PS51186">
    <property type="entry name" value="GNAT"/>
    <property type="match status" value="1"/>
</dbReference>
<comment type="caution">
    <text evidence="2">The sequence shown here is derived from an EMBL/GenBank/DDBJ whole genome shotgun (WGS) entry which is preliminary data.</text>
</comment>
<dbReference type="GO" id="GO:0016747">
    <property type="term" value="F:acyltransferase activity, transferring groups other than amino-acyl groups"/>
    <property type="evidence" value="ECO:0007669"/>
    <property type="project" value="InterPro"/>
</dbReference>
<sequence length="178" mass="18801">MTVRERRPADVEPLAEVLVRLHAATGYPHVLPDDPEAWIAGPADLAAFVAVDVDGGSRVVGQVGIEPAAATDHGGAGSALRQAWSAAHGRPVEECATIGRLFVDPDRAGLGHGTALLTAAVGWIRAHDLAPCLDLFPMGPTATVQRWYESHGWVVAGTACPSWRRPGWPPLVAMIIKD</sequence>
<proteinExistence type="predicted"/>
<dbReference type="EMBL" id="JACHMM010000001">
    <property type="protein sequence ID" value="MBB5791210.1"/>
    <property type="molecule type" value="Genomic_DNA"/>
</dbReference>
<accession>A0A7W9GW96</accession>
<dbReference type="Pfam" id="PF00583">
    <property type="entry name" value="Acetyltransf_1"/>
    <property type="match status" value="1"/>
</dbReference>
<protein>
    <submittedName>
        <fullName evidence="2">GNAT superfamily N-acetyltransferase</fullName>
    </submittedName>
</protein>
<name>A0A7W9GW96_9ACTN</name>
<dbReference type="Proteomes" id="UP000542813">
    <property type="component" value="Unassembled WGS sequence"/>
</dbReference>
<gene>
    <name evidence="2" type="ORF">HD601_005785</name>
</gene>
<dbReference type="Gene3D" id="3.40.630.30">
    <property type="match status" value="1"/>
</dbReference>
<dbReference type="RefSeq" id="WP_184827801.1">
    <property type="nucleotide sequence ID" value="NZ_JACHMM010000001.1"/>
</dbReference>
<dbReference type="AlphaFoldDB" id="A0A7W9GW96"/>
<reference evidence="2 3" key="1">
    <citation type="submission" date="2020-08" db="EMBL/GenBank/DDBJ databases">
        <title>Sequencing the genomes of 1000 actinobacteria strains.</title>
        <authorList>
            <person name="Klenk H.-P."/>
        </authorList>
    </citation>
    <scope>NUCLEOTIDE SEQUENCE [LARGE SCALE GENOMIC DNA]</scope>
    <source>
        <strain evidence="2 3">DSM 102122</strain>
    </source>
</reference>
<dbReference type="CDD" id="cd04301">
    <property type="entry name" value="NAT_SF"/>
    <property type="match status" value="1"/>
</dbReference>
<keyword evidence="2" id="KW-0808">Transferase</keyword>
<dbReference type="InterPro" id="IPR000182">
    <property type="entry name" value="GNAT_dom"/>
</dbReference>
<dbReference type="InterPro" id="IPR016181">
    <property type="entry name" value="Acyl_CoA_acyltransferase"/>
</dbReference>